<evidence type="ECO:0000313" key="1">
    <source>
        <dbReference type="EMBL" id="CDW55360.1"/>
    </source>
</evidence>
<dbReference type="EMBL" id="HG805949">
    <property type="protein sequence ID" value="CDW55360.1"/>
    <property type="molecule type" value="Genomic_DNA"/>
</dbReference>
<organism evidence="1 2">
    <name type="scientific">Trichuris trichiura</name>
    <name type="common">Whipworm</name>
    <name type="synonym">Trichocephalus trichiurus</name>
    <dbReference type="NCBI Taxonomy" id="36087"/>
    <lineage>
        <taxon>Eukaryota</taxon>
        <taxon>Metazoa</taxon>
        <taxon>Ecdysozoa</taxon>
        <taxon>Nematoda</taxon>
        <taxon>Enoplea</taxon>
        <taxon>Dorylaimia</taxon>
        <taxon>Trichinellida</taxon>
        <taxon>Trichuridae</taxon>
        <taxon>Trichuris</taxon>
    </lineage>
</organism>
<dbReference type="AlphaFoldDB" id="A0A077Z9K7"/>
<name>A0A077Z9K7_TRITR</name>
<sequence>MDRCGDGNLVVEEDVCVDSGDDRSISSDDAEWEDLEYSNDWGRQVLIVFAVYWMDVVGRIHGYGDQDRLVAEGGRVFQIWNHEGDREHLAYSNDLQGQDIVLRAV</sequence>
<gene>
    <name evidence="1" type="ORF">TTRE_0000363201</name>
</gene>
<reference evidence="1" key="2">
    <citation type="submission" date="2014-03" db="EMBL/GenBank/DDBJ databases">
        <title>The whipworm genome and dual-species transcriptomics of an intimate host-pathogen interaction.</title>
        <authorList>
            <person name="Foth B.J."/>
            <person name="Tsai I.J."/>
            <person name="Reid A.J."/>
            <person name="Bancroft A.J."/>
            <person name="Nichol S."/>
            <person name="Tracey A."/>
            <person name="Holroyd N."/>
            <person name="Cotton J.A."/>
            <person name="Stanley E.J."/>
            <person name="Zarowiecki M."/>
            <person name="Liu J.Z."/>
            <person name="Huckvale T."/>
            <person name="Cooper P.J."/>
            <person name="Grencis R.K."/>
            <person name="Berriman M."/>
        </authorList>
    </citation>
    <scope>NUCLEOTIDE SEQUENCE [LARGE SCALE GENOMIC DNA]</scope>
</reference>
<reference evidence="1" key="1">
    <citation type="submission" date="2014-01" db="EMBL/GenBank/DDBJ databases">
        <authorList>
            <person name="Aslett M."/>
        </authorList>
    </citation>
    <scope>NUCLEOTIDE SEQUENCE</scope>
</reference>
<proteinExistence type="predicted"/>
<protein>
    <submittedName>
        <fullName evidence="1">Uncharacterized protein</fullName>
    </submittedName>
</protein>
<accession>A0A077Z9K7</accession>
<dbReference type="Proteomes" id="UP000030665">
    <property type="component" value="Unassembled WGS sequence"/>
</dbReference>
<keyword evidence="2" id="KW-1185">Reference proteome</keyword>
<evidence type="ECO:0000313" key="2">
    <source>
        <dbReference type="Proteomes" id="UP000030665"/>
    </source>
</evidence>